<protein>
    <submittedName>
        <fullName evidence="1">YqzE family protein</fullName>
    </submittedName>
</protein>
<dbReference type="RefSeq" id="WP_119113644.1">
    <property type="nucleotide sequence ID" value="NZ_CBCSEO010000005.1"/>
</dbReference>
<dbReference type="Pfam" id="PF14038">
    <property type="entry name" value="YqzE"/>
    <property type="match status" value="1"/>
</dbReference>
<dbReference type="AlphaFoldDB" id="A0A398B1P8"/>
<accession>A0A398B1P8</accession>
<gene>
    <name evidence="1" type="ORF">D1970_14815</name>
</gene>
<reference evidence="1 2" key="1">
    <citation type="submission" date="2018-08" db="EMBL/GenBank/DDBJ databases">
        <title>Bacillus jemisoniae sp. nov., Bacillus chryseoplanitiae sp. nov., Bacillus resnikiae sp. nov., and Bacillus frankliniae sp. nov., isolated from Viking spacecraft and associated surfaces.</title>
        <authorList>
            <person name="Seuylemezian A."/>
            <person name="Vaishampayan P."/>
        </authorList>
    </citation>
    <scope>NUCLEOTIDE SEQUENCE [LARGE SCALE GENOMIC DNA]</scope>
    <source>
        <strain evidence="1 2">JJ-247</strain>
    </source>
</reference>
<organism evidence="1 2">
    <name type="scientific">Mesobacillus zeae</name>
    <dbReference type="NCBI Taxonomy" id="1917180"/>
    <lineage>
        <taxon>Bacteria</taxon>
        <taxon>Bacillati</taxon>
        <taxon>Bacillota</taxon>
        <taxon>Bacilli</taxon>
        <taxon>Bacillales</taxon>
        <taxon>Bacillaceae</taxon>
        <taxon>Mesobacillus</taxon>
    </lineage>
</organism>
<dbReference type="Proteomes" id="UP000265816">
    <property type="component" value="Unassembled WGS sequence"/>
</dbReference>
<comment type="caution">
    <text evidence="1">The sequence shown here is derived from an EMBL/GenBank/DDBJ whole genome shotgun (WGS) entry which is preliminary data.</text>
</comment>
<dbReference type="OrthoDB" id="2691835at2"/>
<evidence type="ECO:0000313" key="1">
    <source>
        <dbReference type="EMBL" id="RID83869.1"/>
    </source>
</evidence>
<proteinExistence type="predicted"/>
<keyword evidence="2" id="KW-1185">Reference proteome</keyword>
<dbReference type="InterPro" id="IPR025622">
    <property type="entry name" value="YqzE"/>
</dbReference>
<sequence length="59" mass="7234">MKANDYVKYLTETVVKYIEQPKDIRQKGRRERLDARPSMLYRWFGPAPYLIKDMLKKKR</sequence>
<name>A0A398B1P8_9BACI</name>
<evidence type="ECO:0000313" key="2">
    <source>
        <dbReference type="Proteomes" id="UP000265816"/>
    </source>
</evidence>
<dbReference type="EMBL" id="QWVT01000024">
    <property type="protein sequence ID" value="RID83869.1"/>
    <property type="molecule type" value="Genomic_DNA"/>
</dbReference>